<dbReference type="SUPFAM" id="SSF54427">
    <property type="entry name" value="NTF2-like"/>
    <property type="match status" value="1"/>
</dbReference>
<organism evidence="2 3">
    <name type="scientific">Parasphingopyxis marina</name>
    <dbReference type="NCBI Taxonomy" id="2761622"/>
    <lineage>
        <taxon>Bacteria</taxon>
        <taxon>Pseudomonadati</taxon>
        <taxon>Pseudomonadota</taxon>
        <taxon>Alphaproteobacteria</taxon>
        <taxon>Sphingomonadales</taxon>
        <taxon>Sphingomonadaceae</taxon>
        <taxon>Parasphingopyxis</taxon>
    </lineage>
</organism>
<dbReference type="RefSeq" id="WP_185802416.1">
    <property type="nucleotide sequence ID" value="NZ_JACJVJ010000003.1"/>
</dbReference>
<dbReference type="AlphaFoldDB" id="A0A842I2W8"/>
<reference evidence="2 3" key="1">
    <citation type="submission" date="2020-08" db="EMBL/GenBank/DDBJ databases">
        <title>Draft genome sequence of Parasphingopyxis sp. GrpM-11.</title>
        <authorList>
            <person name="Oh J."/>
            <person name="Roh D.-H."/>
        </authorList>
    </citation>
    <scope>NUCLEOTIDE SEQUENCE [LARGE SCALE GENOMIC DNA]</scope>
    <source>
        <strain evidence="2 3">GrpM-11</strain>
    </source>
</reference>
<protein>
    <submittedName>
        <fullName evidence="2">Nuclear transport factor 2 family protein</fullName>
    </submittedName>
</protein>
<proteinExistence type="predicted"/>
<dbReference type="EMBL" id="JACJVJ010000003">
    <property type="protein sequence ID" value="MBC2779129.1"/>
    <property type="molecule type" value="Genomic_DNA"/>
</dbReference>
<evidence type="ECO:0000313" key="2">
    <source>
        <dbReference type="EMBL" id="MBC2779129.1"/>
    </source>
</evidence>
<evidence type="ECO:0000313" key="3">
    <source>
        <dbReference type="Proteomes" id="UP000564378"/>
    </source>
</evidence>
<feature type="domain" description="SnoaL-like" evidence="1">
    <location>
        <begin position="6"/>
        <end position="135"/>
    </location>
</feature>
<gene>
    <name evidence="2" type="ORF">H6P80_16000</name>
</gene>
<dbReference type="Pfam" id="PF13577">
    <property type="entry name" value="SnoaL_4"/>
    <property type="match status" value="1"/>
</dbReference>
<dbReference type="Proteomes" id="UP000564378">
    <property type="component" value="Unassembled WGS sequence"/>
</dbReference>
<dbReference type="InterPro" id="IPR037401">
    <property type="entry name" value="SnoaL-like"/>
</dbReference>
<name>A0A842I2W8_9SPHN</name>
<accession>A0A842I2W8</accession>
<dbReference type="Gene3D" id="3.10.450.50">
    <property type="match status" value="1"/>
</dbReference>
<sequence length="143" mass="15955">MNRDDRIAIEWECTRLINLYALLTDEARWDEIVALYAEDGLMTRPTAPDDPIVGHDALYAAFTARPPRISRHVCANIVVTAENADEASAQSLILLFTGSAAEDGGLPVPDAAPLVGTYSDRFRLTDKGWRFTERRGELSFRKM</sequence>
<keyword evidence="3" id="KW-1185">Reference proteome</keyword>
<evidence type="ECO:0000259" key="1">
    <source>
        <dbReference type="Pfam" id="PF13577"/>
    </source>
</evidence>
<comment type="caution">
    <text evidence="2">The sequence shown here is derived from an EMBL/GenBank/DDBJ whole genome shotgun (WGS) entry which is preliminary data.</text>
</comment>
<dbReference type="InterPro" id="IPR032710">
    <property type="entry name" value="NTF2-like_dom_sf"/>
</dbReference>